<accession>A0A9P7EQR0</accession>
<evidence type="ECO:0008006" key="4">
    <source>
        <dbReference type="Google" id="ProtNLM"/>
    </source>
</evidence>
<comment type="caution">
    <text evidence="2">The sequence shown here is derived from an EMBL/GenBank/DDBJ whole genome shotgun (WGS) entry which is preliminary data.</text>
</comment>
<sequence length="148" mass="16428">MGLSKSSICREIHREGADPSGKSNSSSRESSKHIWRPRVHDDPDVCLDCFKVNRSHVTCPCGRTWVCELCAQKEIQRSGRRCPGCQTFDCFEGPCRHIRARTECRKTTLCKDCAEEDIPDEEGLSLSNKGVVLVTGCKLLSCGVLCHG</sequence>
<reference evidence="2" key="1">
    <citation type="journal article" date="2020" name="New Phytol.">
        <title>Comparative genomics reveals dynamic genome evolution in host specialist ectomycorrhizal fungi.</title>
        <authorList>
            <person name="Lofgren L.A."/>
            <person name="Nguyen N.H."/>
            <person name="Vilgalys R."/>
            <person name="Ruytinx J."/>
            <person name="Liao H.L."/>
            <person name="Branco S."/>
            <person name="Kuo A."/>
            <person name="LaButti K."/>
            <person name="Lipzen A."/>
            <person name="Andreopoulos W."/>
            <person name="Pangilinan J."/>
            <person name="Riley R."/>
            <person name="Hundley H."/>
            <person name="Na H."/>
            <person name="Barry K."/>
            <person name="Grigoriev I.V."/>
            <person name="Stajich J.E."/>
            <person name="Kennedy P.G."/>
        </authorList>
    </citation>
    <scope>NUCLEOTIDE SEQUENCE</scope>
    <source>
        <strain evidence="2">MN1</strain>
    </source>
</reference>
<feature type="region of interest" description="Disordered" evidence="1">
    <location>
        <begin position="13"/>
        <end position="34"/>
    </location>
</feature>
<dbReference type="AlphaFoldDB" id="A0A9P7EQR0"/>
<gene>
    <name evidence="2" type="ORF">BJ212DRAFT_58460</name>
</gene>
<protein>
    <recommendedName>
        <fullName evidence="4">RING-type domain-containing protein</fullName>
    </recommendedName>
</protein>
<proteinExistence type="predicted"/>
<evidence type="ECO:0000313" key="3">
    <source>
        <dbReference type="Proteomes" id="UP000807769"/>
    </source>
</evidence>
<evidence type="ECO:0000313" key="2">
    <source>
        <dbReference type="EMBL" id="KAG1827530.1"/>
    </source>
</evidence>
<dbReference type="EMBL" id="JABBWG010000001">
    <property type="protein sequence ID" value="KAG1827530.1"/>
    <property type="molecule type" value="Genomic_DNA"/>
</dbReference>
<dbReference type="OrthoDB" id="2675121at2759"/>
<name>A0A9P7EQR0_9AGAM</name>
<dbReference type="Proteomes" id="UP000807769">
    <property type="component" value="Unassembled WGS sequence"/>
</dbReference>
<organism evidence="2 3">
    <name type="scientific">Suillus subaureus</name>
    <dbReference type="NCBI Taxonomy" id="48587"/>
    <lineage>
        <taxon>Eukaryota</taxon>
        <taxon>Fungi</taxon>
        <taxon>Dikarya</taxon>
        <taxon>Basidiomycota</taxon>
        <taxon>Agaricomycotina</taxon>
        <taxon>Agaricomycetes</taxon>
        <taxon>Agaricomycetidae</taxon>
        <taxon>Boletales</taxon>
        <taxon>Suillineae</taxon>
        <taxon>Suillaceae</taxon>
        <taxon>Suillus</taxon>
    </lineage>
</organism>
<keyword evidence="3" id="KW-1185">Reference proteome</keyword>
<evidence type="ECO:0000256" key="1">
    <source>
        <dbReference type="SAM" id="MobiDB-lite"/>
    </source>
</evidence>
<dbReference type="RefSeq" id="XP_041200377.1">
    <property type="nucleotide sequence ID" value="XM_041343581.1"/>
</dbReference>
<dbReference type="GeneID" id="64637597"/>